<evidence type="ECO:0000256" key="5">
    <source>
        <dbReference type="ARBA" id="ARBA00022617"/>
    </source>
</evidence>
<evidence type="ECO:0000259" key="14">
    <source>
        <dbReference type="Pfam" id="PF01292"/>
    </source>
</evidence>
<dbReference type="GO" id="GO:0005886">
    <property type="term" value="C:plasma membrane"/>
    <property type="evidence" value="ECO:0007669"/>
    <property type="project" value="UniProtKB-SubCell"/>
</dbReference>
<feature type="transmembrane region" description="Helical" evidence="13">
    <location>
        <begin position="41"/>
        <end position="62"/>
    </location>
</feature>
<dbReference type="AlphaFoldDB" id="H5V5D9"/>
<evidence type="ECO:0000256" key="13">
    <source>
        <dbReference type="SAM" id="Phobius"/>
    </source>
</evidence>
<proteinExistence type="inferred from homology"/>
<evidence type="ECO:0000256" key="10">
    <source>
        <dbReference type="ARBA" id="ARBA00023004"/>
    </source>
</evidence>
<keyword evidence="6 13" id="KW-0812">Transmembrane</keyword>
<evidence type="ECO:0000256" key="4">
    <source>
        <dbReference type="ARBA" id="ARBA00022475"/>
    </source>
</evidence>
<dbReference type="EMBL" id="BAFF01000012">
    <property type="protein sequence ID" value="GAB53197.1"/>
    <property type="molecule type" value="Genomic_DNA"/>
</dbReference>
<dbReference type="InterPro" id="IPR052168">
    <property type="entry name" value="Cytochrome_b561_oxidase"/>
</dbReference>
<keyword evidence="11 13" id="KW-0472">Membrane</keyword>
<comment type="cofactor">
    <cofactor evidence="1">
        <name>heme b</name>
        <dbReference type="ChEBI" id="CHEBI:60344"/>
    </cofactor>
</comment>
<keyword evidence="4" id="KW-1003">Cell membrane</keyword>
<dbReference type="eggNOG" id="COG3038">
    <property type="taxonomic scope" value="Bacteria"/>
</dbReference>
<dbReference type="Pfam" id="PF01292">
    <property type="entry name" value="Ni_hydr_CYTB"/>
    <property type="match status" value="1"/>
</dbReference>
<evidence type="ECO:0000256" key="7">
    <source>
        <dbReference type="ARBA" id="ARBA00022723"/>
    </source>
</evidence>
<dbReference type="RefSeq" id="WP_002437408.1">
    <property type="nucleotide sequence ID" value="NZ_BAFF01000012.1"/>
</dbReference>
<sequence length="176" mass="19644">MRSKYTSLQITLHWLVFLLVIVAYAAMELRTDFPRSYRPLVVATHFSCGIAIGILMMTRLALRLKYPAPPIVPKPHPMFIGLSHLVHSGLYLIYIALPVIGVTMKYYAGNEWVAFGVSLPVAAVPDEDFADTLAELHGVIARVGYVVIALHAGAALFHHYLWKDTTLLRMMPGKRS</sequence>
<keyword evidence="7" id="KW-0479">Metal-binding</keyword>
<evidence type="ECO:0000256" key="1">
    <source>
        <dbReference type="ARBA" id="ARBA00001970"/>
    </source>
</evidence>
<dbReference type="InterPro" id="IPR011577">
    <property type="entry name" value="Cyt_b561_bac/Ni-Hgenase"/>
</dbReference>
<dbReference type="InterPro" id="IPR016174">
    <property type="entry name" value="Di-haem_cyt_TM"/>
</dbReference>
<name>H5V5D9_ATLHE</name>
<protein>
    <submittedName>
        <fullName evidence="15">Cytochrome b561</fullName>
    </submittedName>
</protein>
<dbReference type="GO" id="GO:0009055">
    <property type="term" value="F:electron transfer activity"/>
    <property type="evidence" value="ECO:0007669"/>
    <property type="project" value="InterPro"/>
</dbReference>
<comment type="subcellular location">
    <subcellularLocation>
        <location evidence="2">Cell membrane</location>
        <topology evidence="2">Multi-pass membrane protein</topology>
    </subcellularLocation>
</comment>
<reference evidence="15 16" key="1">
    <citation type="submission" date="2012-02" db="EMBL/GenBank/DDBJ databases">
        <title>Whole genome shotgun sequence of Escherichia hermannii NBRC 105704.</title>
        <authorList>
            <person name="Yoshida I."/>
            <person name="Hosoyama A."/>
            <person name="Tsuchikane K."/>
            <person name="Katsumata H."/>
            <person name="Yamazaki S."/>
            <person name="Fujita N."/>
        </authorList>
    </citation>
    <scope>NUCLEOTIDE SEQUENCE [LARGE SCALE GENOMIC DNA]</scope>
    <source>
        <strain evidence="15 16">NBRC 105704</strain>
    </source>
</reference>
<comment type="caution">
    <text evidence="15">The sequence shown here is derived from an EMBL/GenBank/DDBJ whole genome shotgun (WGS) entry which is preliminary data.</text>
</comment>
<dbReference type="PANTHER" id="PTHR30529">
    <property type="entry name" value="CYTOCHROME B561"/>
    <property type="match status" value="1"/>
</dbReference>
<dbReference type="GO" id="GO:0022904">
    <property type="term" value="P:respiratory electron transport chain"/>
    <property type="evidence" value="ECO:0007669"/>
    <property type="project" value="InterPro"/>
</dbReference>
<evidence type="ECO:0000313" key="15">
    <source>
        <dbReference type="EMBL" id="GAB53197.1"/>
    </source>
</evidence>
<evidence type="ECO:0000256" key="6">
    <source>
        <dbReference type="ARBA" id="ARBA00022692"/>
    </source>
</evidence>
<gene>
    <name evidence="15" type="primary">cybB</name>
    <name evidence="15" type="ORF">EH105704_12_00840</name>
</gene>
<evidence type="ECO:0000313" key="16">
    <source>
        <dbReference type="Proteomes" id="UP000010297"/>
    </source>
</evidence>
<keyword evidence="16" id="KW-1185">Reference proteome</keyword>
<dbReference type="NCBIfam" id="NF008566">
    <property type="entry name" value="PRK11513.1"/>
    <property type="match status" value="1"/>
</dbReference>
<dbReference type="GO" id="GO:0046872">
    <property type="term" value="F:metal ion binding"/>
    <property type="evidence" value="ECO:0007669"/>
    <property type="project" value="UniProtKB-KW"/>
</dbReference>
<keyword evidence="8" id="KW-0249">Electron transport</keyword>
<feature type="transmembrane region" description="Helical" evidence="13">
    <location>
        <begin position="139"/>
        <end position="162"/>
    </location>
</feature>
<keyword evidence="9 13" id="KW-1133">Transmembrane helix</keyword>
<keyword evidence="5" id="KW-0349">Heme</keyword>
<accession>H5V5D9</accession>
<feature type="domain" description="Cytochrome b561 bacterial/Ni-hydrogenase" evidence="14">
    <location>
        <begin position="5"/>
        <end position="173"/>
    </location>
</feature>
<comment type="similarity">
    <text evidence="12">Belongs to the cytochrome b561 family.</text>
</comment>
<dbReference type="Proteomes" id="UP000010297">
    <property type="component" value="Unassembled WGS sequence"/>
</dbReference>
<evidence type="ECO:0000256" key="2">
    <source>
        <dbReference type="ARBA" id="ARBA00004651"/>
    </source>
</evidence>
<feature type="transmembrane region" description="Helical" evidence="13">
    <location>
        <begin position="82"/>
        <end position="108"/>
    </location>
</feature>
<evidence type="ECO:0000256" key="9">
    <source>
        <dbReference type="ARBA" id="ARBA00022989"/>
    </source>
</evidence>
<evidence type="ECO:0000256" key="3">
    <source>
        <dbReference type="ARBA" id="ARBA00022448"/>
    </source>
</evidence>
<evidence type="ECO:0000256" key="12">
    <source>
        <dbReference type="ARBA" id="ARBA00037975"/>
    </source>
</evidence>
<dbReference type="GO" id="GO:0020037">
    <property type="term" value="F:heme binding"/>
    <property type="evidence" value="ECO:0007669"/>
    <property type="project" value="TreeGrafter"/>
</dbReference>
<keyword evidence="3" id="KW-0813">Transport</keyword>
<dbReference type="SUPFAM" id="SSF81342">
    <property type="entry name" value="Transmembrane di-heme cytochromes"/>
    <property type="match status" value="1"/>
</dbReference>
<organism evidence="15 16">
    <name type="scientific">Atlantibacter hermannii NBRC 105704</name>
    <dbReference type="NCBI Taxonomy" id="1115512"/>
    <lineage>
        <taxon>Bacteria</taxon>
        <taxon>Pseudomonadati</taxon>
        <taxon>Pseudomonadota</taxon>
        <taxon>Gammaproteobacteria</taxon>
        <taxon>Enterobacterales</taxon>
        <taxon>Enterobacteriaceae</taxon>
        <taxon>Atlantibacter</taxon>
    </lineage>
</organism>
<evidence type="ECO:0000256" key="11">
    <source>
        <dbReference type="ARBA" id="ARBA00023136"/>
    </source>
</evidence>
<evidence type="ECO:0000256" key="8">
    <source>
        <dbReference type="ARBA" id="ARBA00022982"/>
    </source>
</evidence>
<dbReference type="GeneID" id="92828251"/>
<dbReference type="PANTHER" id="PTHR30529:SF4">
    <property type="entry name" value="SUPEROXIDE OXIDASE CYBB"/>
    <property type="match status" value="1"/>
</dbReference>
<keyword evidence="10" id="KW-0408">Iron</keyword>